<feature type="region of interest" description="Disordered" evidence="3">
    <location>
        <begin position="1854"/>
        <end position="1899"/>
    </location>
</feature>
<dbReference type="InterPro" id="IPR035979">
    <property type="entry name" value="RBD_domain_sf"/>
</dbReference>
<name>A0ABP0HPE2_9DINO</name>
<feature type="compositionally biased region" description="Basic and acidic residues" evidence="3">
    <location>
        <begin position="479"/>
        <end position="489"/>
    </location>
</feature>
<evidence type="ECO:0000256" key="1">
    <source>
        <dbReference type="PROSITE-ProRule" id="PRU00176"/>
    </source>
</evidence>
<feature type="coiled-coil region" evidence="2">
    <location>
        <begin position="1224"/>
        <end position="1292"/>
    </location>
</feature>
<dbReference type="PROSITE" id="PS50102">
    <property type="entry name" value="RRM"/>
    <property type="match status" value="1"/>
</dbReference>
<dbReference type="EMBL" id="CAXAMM010001214">
    <property type="protein sequence ID" value="CAK8990994.1"/>
    <property type="molecule type" value="Genomic_DNA"/>
</dbReference>
<evidence type="ECO:0000259" key="5">
    <source>
        <dbReference type="PROSITE" id="PS50102"/>
    </source>
</evidence>
<feature type="compositionally biased region" description="Basic and acidic residues" evidence="3">
    <location>
        <begin position="1412"/>
        <end position="1428"/>
    </location>
</feature>
<organism evidence="6 7">
    <name type="scientific">Durusdinium trenchii</name>
    <dbReference type="NCBI Taxonomy" id="1381693"/>
    <lineage>
        <taxon>Eukaryota</taxon>
        <taxon>Sar</taxon>
        <taxon>Alveolata</taxon>
        <taxon>Dinophyceae</taxon>
        <taxon>Suessiales</taxon>
        <taxon>Symbiodiniaceae</taxon>
        <taxon>Durusdinium</taxon>
    </lineage>
</organism>
<comment type="caution">
    <text evidence="6">The sequence shown here is derived from an EMBL/GenBank/DDBJ whole genome shotgun (WGS) entry which is preliminary data.</text>
</comment>
<dbReference type="InterPro" id="IPR012677">
    <property type="entry name" value="Nucleotide-bd_a/b_plait_sf"/>
</dbReference>
<feature type="transmembrane region" description="Helical" evidence="4">
    <location>
        <begin position="687"/>
        <end position="705"/>
    </location>
</feature>
<dbReference type="InterPro" id="IPR007201">
    <property type="entry name" value="Mei2-like_Rrm_C"/>
</dbReference>
<evidence type="ECO:0000256" key="2">
    <source>
        <dbReference type="SAM" id="Coils"/>
    </source>
</evidence>
<feature type="region of interest" description="Disordered" evidence="3">
    <location>
        <begin position="1392"/>
        <end position="1428"/>
    </location>
</feature>
<feature type="domain" description="RRM" evidence="5">
    <location>
        <begin position="1910"/>
        <end position="1995"/>
    </location>
</feature>
<dbReference type="Pfam" id="PF04059">
    <property type="entry name" value="RRM_2"/>
    <property type="match status" value="1"/>
</dbReference>
<protein>
    <submittedName>
        <fullName evidence="6">Protein terminal ear1 homolog (Protein LEAFY HEAD2) (Protein PLASTOCHRON2)</fullName>
    </submittedName>
</protein>
<feature type="transmembrane region" description="Helical" evidence="4">
    <location>
        <begin position="879"/>
        <end position="904"/>
    </location>
</feature>
<evidence type="ECO:0000313" key="7">
    <source>
        <dbReference type="Proteomes" id="UP001642464"/>
    </source>
</evidence>
<feature type="region of interest" description="Disordered" evidence="3">
    <location>
        <begin position="220"/>
        <end position="243"/>
    </location>
</feature>
<dbReference type="PANTHER" id="PTHR46518">
    <property type="entry name" value="COILED-COIL DOMAIN-CONTAINING PROTEIN 151"/>
    <property type="match status" value="1"/>
</dbReference>
<keyword evidence="4" id="KW-1133">Transmembrane helix</keyword>
<feature type="compositionally biased region" description="Basic residues" evidence="3">
    <location>
        <begin position="2041"/>
        <end position="2051"/>
    </location>
</feature>
<feature type="region of interest" description="Disordered" evidence="3">
    <location>
        <begin position="2034"/>
        <end position="2057"/>
    </location>
</feature>
<dbReference type="InterPro" id="IPR033192">
    <property type="entry name" value="ODAD3"/>
</dbReference>
<feature type="transmembrane region" description="Helical" evidence="4">
    <location>
        <begin position="845"/>
        <end position="867"/>
    </location>
</feature>
<evidence type="ECO:0000256" key="3">
    <source>
        <dbReference type="SAM" id="MobiDB-lite"/>
    </source>
</evidence>
<dbReference type="PANTHER" id="PTHR46518:SF1">
    <property type="entry name" value="OUTER DYNEIN ARM-DOCKING COMPLEX SUBUNIT 3"/>
    <property type="match status" value="1"/>
</dbReference>
<feature type="transmembrane region" description="Helical" evidence="4">
    <location>
        <begin position="916"/>
        <end position="938"/>
    </location>
</feature>
<evidence type="ECO:0000313" key="6">
    <source>
        <dbReference type="EMBL" id="CAK8990994.1"/>
    </source>
</evidence>
<dbReference type="InterPro" id="IPR000504">
    <property type="entry name" value="RRM_dom"/>
</dbReference>
<feature type="compositionally biased region" description="Polar residues" evidence="3">
    <location>
        <begin position="229"/>
        <end position="241"/>
    </location>
</feature>
<keyword evidence="1" id="KW-0694">RNA-binding</keyword>
<keyword evidence="7" id="KW-1185">Reference proteome</keyword>
<dbReference type="SUPFAM" id="SSF54928">
    <property type="entry name" value="RNA-binding domain, RBD"/>
    <property type="match status" value="1"/>
</dbReference>
<feature type="coiled-coil region" evidence="2">
    <location>
        <begin position="82"/>
        <end position="130"/>
    </location>
</feature>
<keyword evidence="2" id="KW-0175">Coiled coil</keyword>
<reference evidence="6 7" key="1">
    <citation type="submission" date="2024-02" db="EMBL/GenBank/DDBJ databases">
        <authorList>
            <person name="Chen Y."/>
            <person name="Shah S."/>
            <person name="Dougan E. K."/>
            <person name="Thang M."/>
            <person name="Chan C."/>
        </authorList>
    </citation>
    <scope>NUCLEOTIDE SEQUENCE [LARGE SCALE GENOMIC DNA]</scope>
</reference>
<gene>
    <name evidence="6" type="ORF">SCF082_LOCUS2462</name>
</gene>
<dbReference type="Gene3D" id="3.30.70.330">
    <property type="match status" value="1"/>
</dbReference>
<sequence length="2057" mass="230444">MRLLKKVGDLLDSADENSADLQSLTRHVGDALGAQKAVEAVENAKRVTLDFGIVEGLSDLKNQLGSDLQELKGNFIEKGEEEDHVQDRLAALRERVAELRLKEAERGESRSAQQARLQEVERSIQQLEALAETSDAPSAGPELLESEAMEAMQAEFLQREAASRERLAFTSEATQQAAASNEHLLQQLDFWREKAKQLLASLGLQTLPEDIDVQLRKLDESGDEDTEAPASSSQAAPNTDDANVHAAEDCAAQRAAIQVLEASLAELMRSSEEMMGRVDEQHRHERELAAKLEAVEALSAAQAREEGLLRRKLEEARAPALDAPRLAPAASSDSEHRRSELTQLKAQVEDLRRCAAEWSQENSSMEARLGRLREKAAEDLERAVPSEAKLWTWLDEPLLKLVTLLVKSTCLRRSFALHLLATCKRDRGGVLEVNKTWLAIQIDSDVLCHDGNFRHFFCIWARDQHGLGTPAMSKCAPQTREREHHREGESEGSTDMRQSKRQQVHALSDEEACWEEYGPNIYTVNEQYIKPVTLRAGKMSWALMRHRDGLDCDLFISHAWQEGVFEFLAKVRHSWPRGLRHAWCCMLANPQNLNIEVFLASPANSPFAVALRASEIVLVVSNRHASVYSRLWCAYEAYLAQEEGKVIVIATASHVHHHLHLSLRMVGAAIFGACVGRTLFFFKFRGPIGALELVGISSLLSFWISHNGLRMVLNCFGQAVVWFQLTNFYDYIHPKGSKQGGLAISGEVLAASRMCYWLMASIVFYTLDVDRVEGRCTKSEAKMLRQGYTGIEDAECSQEADERAIRSEIGDQVDAVNHAIEVLMAAGMSTAKLRKLDRAGVNIKGFAFSEITGAVILIGPWGILASVEAAMTYMLKHGGYWWFLAVLPSSAVLGRVILIVLLCLKPRDERCFVLKVMSKFMAGMFGFFAIGVALSHVFRFTTASLAGSRNTEFLKLVERTEGAFQSGDDTAVEEVRRILAEVRVQYDQVHLESERREAEIAKLREQIRVADRSHGYGADESTKKEDSCHAINKQFEETTRALVEAKTSKKVYTHMCERITKEQALLKEKLLLMEAHLQRKSAESQRKVAVQERLVRKGAQCSQDLDILEQDVEHERVVREDALAKMASCLQAKIEAGERRKKFEEWRHEVALDAANEAFNASAGRLRKLYAVEKLAGNCLQKVTFEQVERSQNTEDGFQKIREVTGLADVMDIVHKFLNRDVEHEQLKSSVKEAEMRLDTLREQFERFKRDTDGITFDTDTSGKSRAIYLEVEEHEAKLNLCQKEHEQSRDKLQQSTLQVEHMKRWANRMGRSLSMFEDCVRVEKPSDLPVFYQQMQRAVDKFIAHIVQQISSGKVQRKNMAQVASKEYHEARRLLADKDFLKVNCRVPASLDAGRPPSRQGATGAPEEDAADVHQQERERCKKESMDRVAASEMQKKRTGIGTRGCSSWFSGWRSIPEKHPAFRGSVSVRAWKPSCALAPRRWGGAFMKKGNVIMAADGQMEVPSRLSPETGGTFGQAYKPKEAAFYGRLKEATLDLGAAHIDSLRAIFTSRMVQTRARLHGLTLSNSQNLEMKRHHSGLRGNVLALGLGLLERTEAVLDLLLQLAESQEHSEVTSVKDAEADDGPRPISFLQVPRVISTQVLQTFVMPLSQSHTVRVTYVGVQDTCSSLMQLLRVQELWQLLRGLHSWAQEKQKELTDDPSSDAPVTVRAATLARRGCERLLGEARFERLLNSHILVRILGERSATSAEADFHHDENVETVLLEEAQHHDLTRLDDVGELQSGRGRCIHLVVKNSFFELVEDDSPREMRRAQSCDAVFAAVETAQASTQGESALPGSPASREATPLARDRIEDTDLPHPSGSSDPVTGSEPARIASSSAAHPTEVVGNAPAEATASGGDELVEDHERMTVMLRNIPQEYTRGHILELLDRAGFHGRYDFVYLPVDFTRGRSLGYALVGLISHEAARELLDSLEGCSFGEDPSGLRCQASWSQPHRGLSGHIERYRNSPVMHPSMPDEYKPVIFLNGERVDFPPPTKTIRAPRIRHPKQRRPQDRT</sequence>
<evidence type="ECO:0000256" key="4">
    <source>
        <dbReference type="SAM" id="Phobius"/>
    </source>
</evidence>
<feature type="region of interest" description="Disordered" evidence="3">
    <location>
        <begin position="471"/>
        <end position="501"/>
    </location>
</feature>
<keyword evidence="4" id="KW-0812">Transmembrane</keyword>
<accession>A0ABP0HPE2</accession>
<keyword evidence="4" id="KW-0472">Membrane</keyword>
<dbReference type="Proteomes" id="UP001642464">
    <property type="component" value="Unassembled WGS sequence"/>
</dbReference>
<feature type="coiled-coil region" evidence="2">
    <location>
        <begin position="341"/>
        <end position="375"/>
    </location>
</feature>
<proteinExistence type="predicted"/>